<gene>
    <name evidence="2" type="ORF">HNR48_002322</name>
</gene>
<dbReference type="InParanoid" id="A0A7X0JTV0"/>
<feature type="chain" id="PRO_5030920744" description="Lipoprotein" evidence="1">
    <location>
        <begin position="19"/>
        <end position="115"/>
    </location>
</feature>
<name>A0A7X0JTV0_9GAMM</name>
<accession>A0A7X0JTV0</accession>
<evidence type="ECO:0000313" key="3">
    <source>
        <dbReference type="Proteomes" id="UP000528457"/>
    </source>
</evidence>
<dbReference type="Pfam" id="PF06291">
    <property type="entry name" value="Lambda_Bor"/>
    <property type="match status" value="1"/>
</dbReference>
<dbReference type="Proteomes" id="UP000528457">
    <property type="component" value="Unassembled WGS sequence"/>
</dbReference>
<dbReference type="EMBL" id="JACHHT010000002">
    <property type="protein sequence ID" value="MBB6522037.1"/>
    <property type="molecule type" value="Genomic_DNA"/>
</dbReference>
<comment type="caution">
    <text evidence="2">The sequence shown here is derived from an EMBL/GenBank/DDBJ whole genome shotgun (WGS) entry which is preliminary data.</text>
</comment>
<feature type="signal peptide" evidence="1">
    <location>
        <begin position="1"/>
        <end position="18"/>
    </location>
</feature>
<dbReference type="PROSITE" id="PS51257">
    <property type="entry name" value="PROKAR_LIPOPROTEIN"/>
    <property type="match status" value="1"/>
</dbReference>
<sequence length="115" mass="13213">MKKLNFLVITLTSLVALSACSRIHFVQYEQENNEQEEKRWHHTTLNGLVELSPPLNLSEVCRGKAWNHVTTETSFGNWAVSLLNPAIPYLVLYSPRTNRIQCYQVPIENSNDKDV</sequence>
<proteinExistence type="predicted"/>
<evidence type="ECO:0000256" key="1">
    <source>
        <dbReference type="SAM" id="SignalP"/>
    </source>
</evidence>
<keyword evidence="1" id="KW-0732">Signal</keyword>
<dbReference type="InterPro" id="IPR010438">
    <property type="entry name" value="Lambda_Bor"/>
</dbReference>
<keyword evidence="3" id="KW-1185">Reference proteome</keyword>
<reference evidence="2 3" key="1">
    <citation type="submission" date="2020-08" db="EMBL/GenBank/DDBJ databases">
        <title>Genomic Encyclopedia of Type Strains, Phase IV (KMG-IV): sequencing the most valuable type-strain genomes for metagenomic binning, comparative biology and taxonomic classification.</title>
        <authorList>
            <person name="Goeker M."/>
        </authorList>
    </citation>
    <scope>NUCLEOTIDE SEQUENCE [LARGE SCALE GENOMIC DNA]</scope>
    <source>
        <strain evidence="2 3">DSM 22368</strain>
    </source>
</reference>
<evidence type="ECO:0008006" key="4">
    <source>
        <dbReference type="Google" id="ProtNLM"/>
    </source>
</evidence>
<dbReference type="AlphaFoldDB" id="A0A7X0JTV0"/>
<protein>
    <recommendedName>
        <fullName evidence="4">Lipoprotein</fullName>
    </recommendedName>
</protein>
<organism evidence="2 3">
    <name type="scientific">Pseudoteredinibacter isoporae</name>
    <dbReference type="NCBI Taxonomy" id="570281"/>
    <lineage>
        <taxon>Bacteria</taxon>
        <taxon>Pseudomonadati</taxon>
        <taxon>Pseudomonadota</taxon>
        <taxon>Gammaproteobacteria</taxon>
        <taxon>Cellvibrionales</taxon>
        <taxon>Cellvibrionaceae</taxon>
        <taxon>Pseudoteredinibacter</taxon>
    </lineage>
</organism>
<dbReference type="RefSeq" id="WP_166846924.1">
    <property type="nucleotide sequence ID" value="NZ_JAAONY010000002.1"/>
</dbReference>
<evidence type="ECO:0000313" key="2">
    <source>
        <dbReference type="EMBL" id="MBB6522037.1"/>
    </source>
</evidence>